<dbReference type="RefSeq" id="WP_104810558.1">
    <property type="nucleotide sequence ID" value="NZ_MQUA01000013.1"/>
</dbReference>
<dbReference type="OrthoDB" id="277629at2"/>
<reference evidence="1 2" key="1">
    <citation type="submission" date="2016-11" db="EMBL/GenBank/DDBJ databases">
        <title>Trade-off between light-utilization and light-protection in marine flavobacteria.</title>
        <authorList>
            <person name="Kumagai Y."/>
        </authorList>
    </citation>
    <scope>NUCLEOTIDE SEQUENCE [LARGE SCALE GENOMIC DNA]</scope>
    <source>
        <strain evidence="1 2">ATCC 700397</strain>
    </source>
</reference>
<organism evidence="1 2">
    <name type="scientific">Polaribacter filamentus</name>
    <dbReference type="NCBI Taxonomy" id="53483"/>
    <lineage>
        <taxon>Bacteria</taxon>
        <taxon>Pseudomonadati</taxon>
        <taxon>Bacteroidota</taxon>
        <taxon>Flavobacteriia</taxon>
        <taxon>Flavobacteriales</taxon>
        <taxon>Flavobacteriaceae</taxon>
    </lineage>
</organism>
<keyword evidence="2" id="KW-1185">Reference proteome</keyword>
<proteinExistence type="predicted"/>
<evidence type="ECO:0000313" key="2">
    <source>
        <dbReference type="Proteomes" id="UP000239522"/>
    </source>
</evidence>
<gene>
    <name evidence="1" type="ORF">BST83_15395</name>
</gene>
<dbReference type="AlphaFoldDB" id="A0A2S7L0B5"/>
<protein>
    <recommendedName>
        <fullName evidence="3">Haem-binding uptake Tiki superfamily ChaN domain-containing protein</fullName>
    </recommendedName>
</protein>
<comment type="caution">
    <text evidence="1">The sequence shown here is derived from an EMBL/GenBank/DDBJ whole genome shotgun (WGS) entry which is preliminary data.</text>
</comment>
<dbReference type="EMBL" id="MQUA01000013">
    <property type="protein sequence ID" value="PQB08355.1"/>
    <property type="molecule type" value="Genomic_DNA"/>
</dbReference>
<dbReference type="Proteomes" id="UP000239522">
    <property type="component" value="Unassembled WGS sequence"/>
</dbReference>
<accession>A0A2S7L0B5</accession>
<name>A0A2S7L0B5_9FLAO</name>
<evidence type="ECO:0000313" key="1">
    <source>
        <dbReference type="EMBL" id="PQB08355.1"/>
    </source>
</evidence>
<sequence>MLNEMHWHPKHRILALKLLEKLKENGFNYLAVEALDEKKDSLLNVNKFPIKSSGYYTREPYFAIFLREAIKLNYKIVGYDSFDTENREKTQAENIKSIIDKDPNAKVFVYTGIDHILEKDLKKKRMAEYFQNLTGINPLTIDQVELVSNSLNEITFIKSSLLKDIKKVNSNVDFFIVNNISPQLEKVYNKENLKQFNLKDIKLEKYKNQEILVSFYFKEEYLKYRSSNPLCI</sequence>
<evidence type="ECO:0008006" key="3">
    <source>
        <dbReference type="Google" id="ProtNLM"/>
    </source>
</evidence>